<dbReference type="OrthoDB" id="1682562at2"/>
<accession>A0A3N9PDU8</accession>
<name>A0A3N9PDU8_9BACL</name>
<dbReference type="Proteomes" id="UP000282529">
    <property type="component" value="Unassembled WGS sequence"/>
</dbReference>
<evidence type="ECO:0008006" key="5">
    <source>
        <dbReference type="Google" id="ProtNLM"/>
    </source>
</evidence>
<keyword evidence="4" id="KW-1185">Reference proteome</keyword>
<evidence type="ECO:0000313" key="4">
    <source>
        <dbReference type="Proteomes" id="UP000282529"/>
    </source>
</evidence>
<keyword evidence="1" id="KW-0175">Coiled coil</keyword>
<dbReference type="EMBL" id="RQPI01000001">
    <property type="protein sequence ID" value="RQW13154.1"/>
    <property type="molecule type" value="Genomic_DNA"/>
</dbReference>
<feature type="coiled-coil region" evidence="1">
    <location>
        <begin position="37"/>
        <end position="100"/>
    </location>
</feature>
<dbReference type="RefSeq" id="WP_124693805.1">
    <property type="nucleotide sequence ID" value="NZ_JBHUFE010000016.1"/>
</dbReference>
<evidence type="ECO:0000313" key="3">
    <source>
        <dbReference type="EMBL" id="RQW13154.1"/>
    </source>
</evidence>
<evidence type="ECO:0000256" key="2">
    <source>
        <dbReference type="SAM" id="MobiDB-lite"/>
    </source>
</evidence>
<dbReference type="AlphaFoldDB" id="A0A3N9PDU8"/>
<organism evidence="3 4">
    <name type="scientific">Paenibacillus rhizophilus</name>
    <dbReference type="NCBI Taxonomy" id="1850366"/>
    <lineage>
        <taxon>Bacteria</taxon>
        <taxon>Bacillati</taxon>
        <taxon>Bacillota</taxon>
        <taxon>Bacilli</taxon>
        <taxon>Bacillales</taxon>
        <taxon>Paenibacillaceae</taxon>
        <taxon>Paenibacillus</taxon>
    </lineage>
</organism>
<comment type="caution">
    <text evidence="3">The sequence shown here is derived from an EMBL/GenBank/DDBJ whole genome shotgun (WGS) entry which is preliminary data.</text>
</comment>
<gene>
    <name evidence="3" type="ORF">EH198_01635</name>
</gene>
<feature type="region of interest" description="Disordered" evidence="2">
    <location>
        <begin position="116"/>
        <end position="135"/>
    </location>
</feature>
<evidence type="ECO:0000256" key="1">
    <source>
        <dbReference type="SAM" id="Coils"/>
    </source>
</evidence>
<protein>
    <recommendedName>
        <fullName evidence="5">DUF2802 domain-containing protein</fullName>
    </recommendedName>
</protein>
<sequence>MQPWAYIVLLGGFALAYALLLPARVRGKDSPGDKQSLKEMEAALELYMSDVERENREMLELLGTIKTQSQSNQAVIQEQLGELKGQLDALQHRTSQLETRVAANESGLLQMAISAGTAESAKRGEDSEEGIDKPEAEIKAKPVSTIKLRYPQLFELDSQGKSIDIIAKKTGMQRGEIQLILQLAKQEESV</sequence>
<reference evidence="3 4" key="1">
    <citation type="submission" date="2018-11" db="EMBL/GenBank/DDBJ databases">
        <title>Genome sequence of strain 7197.</title>
        <authorList>
            <person name="Gao J."/>
            <person name="Sun J."/>
        </authorList>
    </citation>
    <scope>NUCLEOTIDE SEQUENCE [LARGE SCALE GENOMIC DNA]</scope>
    <source>
        <strain evidence="3 4">7197</strain>
    </source>
</reference>
<feature type="compositionally biased region" description="Basic and acidic residues" evidence="2">
    <location>
        <begin position="120"/>
        <end position="135"/>
    </location>
</feature>
<proteinExistence type="predicted"/>